<dbReference type="RefSeq" id="WP_132579334.1">
    <property type="nucleotide sequence ID" value="NZ_SMAJ01000001.1"/>
</dbReference>
<accession>A0A4V2UZD2</accession>
<keyword evidence="2" id="KW-0808">Transferase</keyword>
<comment type="caution">
    <text evidence="2">The sequence shown here is derived from an EMBL/GenBank/DDBJ whole genome shotgun (WGS) entry which is preliminary data.</text>
</comment>
<evidence type="ECO:0000313" key="3">
    <source>
        <dbReference type="Proteomes" id="UP000295525"/>
    </source>
</evidence>
<dbReference type="PROSITE" id="PS50404">
    <property type="entry name" value="GST_NTER"/>
    <property type="match status" value="1"/>
</dbReference>
<evidence type="ECO:0000259" key="1">
    <source>
        <dbReference type="PROSITE" id="PS50404"/>
    </source>
</evidence>
<dbReference type="SUPFAM" id="SSF47616">
    <property type="entry name" value="GST C-terminal domain-like"/>
    <property type="match status" value="1"/>
</dbReference>
<dbReference type="SFLD" id="SFLDG01150">
    <property type="entry name" value="Main.1:_Beta-like"/>
    <property type="match status" value="1"/>
</dbReference>
<keyword evidence="3" id="KW-1185">Reference proteome</keyword>
<dbReference type="OrthoDB" id="3828095at2"/>
<dbReference type="InterPro" id="IPR036249">
    <property type="entry name" value="Thioredoxin-like_sf"/>
</dbReference>
<dbReference type="AlphaFoldDB" id="A0A4V2UZD2"/>
<dbReference type="CDD" id="cd03046">
    <property type="entry name" value="GST_N_GTT1_like"/>
    <property type="match status" value="1"/>
</dbReference>
<dbReference type="Pfam" id="PF02798">
    <property type="entry name" value="GST_N"/>
    <property type="match status" value="1"/>
</dbReference>
<protein>
    <submittedName>
        <fullName evidence="2">Glutathione S-transferase</fullName>
    </submittedName>
</protein>
<feature type="domain" description="GST N-terminal" evidence="1">
    <location>
        <begin position="4"/>
        <end position="85"/>
    </location>
</feature>
<dbReference type="Gene3D" id="1.20.1050.10">
    <property type="match status" value="1"/>
</dbReference>
<dbReference type="Proteomes" id="UP000295525">
    <property type="component" value="Unassembled WGS sequence"/>
</dbReference>
<dbReference type="InterPro" id="IPR004045">
    <property type="entry name" value="Glutathione_S-Trfase_N"/>
</dbReference>
<dbReference type="PANTHER" id="PTHR44051">
    <property type="entry name" value="GLUTATHIONE S-TRANSFERASE-RELATED"/>
    <property type="match status" value="1"/>
</dbReference>
<dbReference type="PANTHER" id="PTHR44051:SF21">
    <property type="entry name" value="GLUTATHIONE S-TRANSFERASE FAMILY PROTEIN"/>
    <property type="match status" value="1"/>
</dbReference>
<gene>
    <name evidence="2" type="ORF">EDC26_101118</name>
</gene>
<name>A0A4V2UZD2_9BURK</name>
<dbReference type="GO" id="GO:0016740">
    <property type="term" value="F:transferase activity"/>
    <property type="evidence" value="ECO:0007669"/>
    <property type="project" value="UniProtKB-KW"/>
</dbReference>
<dbReference type="InterPro" id="IPR040079">
    <property type="entry name" value="Glutathione_S-Trfase"/>
</dbReference>
<organism evidence="2 3">
    <name type="scientific">Paralcaligenes ureilyticus</name>
    <dbReference type="NCBI Taxonomy" id="627131"/>
    <lineage>
        <taxon>Bacteria</taxon>
        <taxon>Pseudomonadati</taxon>
        <taxon>Pseudomonadota</taxon>
        <taxon>Betaproteobacteria</taxon>
        <taxon>Burkholderiales</taxon>
        <taxon>Alcaligenaceae</taxon>
        <taxon>Paralcaligenes</taxon>
    </lineage>
</organism>
<dbReference type="CDD" id="cd03207">
    <property type="entry name" value="GST_C_8"/>
    <property type="match status" value="1"/>
</dbReference>
<evidence type="ECO:0000313" key="2">
    <source>
        <dbReference type="EMBL" id="TCT10898.1"/>
    </source>
</evidence>
<dbReference type="SFLD" id="SFLDS00019">
    <property type="entry name" value="Glutathione_Transferase_(cytos"/>
    <property type="match status" value="1"/>
</dbReference>
<dbReference type="SFLD" id="SFLDG00358">
    <property type="entry name" value="Main_(cytGST)"/>
    <property type="match status" value="1"/>
</dbReference>
<proteinExistence type="predicted"/>
<dbReference type="Pfam" id="PF13410">
    <property type="entry name" value="GST_C_2"/>
    <property type="match status" value="1"/>
</dbReference>
<dbReference type="InterPro" id="IPR036282">
    <property type="entry name" value="Glutathione-S-Trfase_C_sf"/>
</dbReference>
<dbReference type="SUPFAM" id="SSF52833">
    <property type="entry name" value="Thioredoxin-like"/>
    <property type="match status" value="1"/>
</dbReference>
<sequence>MSTQPRVTFFHSPNTRSSGALALFEELGVAYDLHLLNMKKGEQRQPEYLAINPMGKVPAILHGNALVTEQPAVFMYLADLYPQAKLAPPIGDPLRGPYLRWMVYYGSCFEPALIDRAQQNTPAKPSTSPYGDYDTMLKTLTDQLQPGPWLLGDTFTAADVLWGTALDWTTRFKLVPETPTIRNYIERVTSRPAVTRAREKDTAMAAAQESGTN</sequence>
<dbReference type="EMBL" id="SMAJ01000001">
    <property type="protein sequence ID" value="TCT10898.1"/>
    <property type="molecule type" value="Genomic_DNA"/>
</dbReference>
<dbReference type="Gene3D" id="3.40.30.10">
    <property type="entry name" value="Glutaredoxin"/>
    <property type="match status" value="1"/>
</dbReference>
<reference evidence="2 3" key="1">
    <citation type="submission" date="2019-03" db="EMBL/GenBank/DDBJ databases">
        <title>Genomic Encyclopedia of Type Strains, Phase IV (KMG-IV): sequencing the most valuable type-strain genomes for metagenomic binning, comparative biology and taxonomic classification.</title>
        <authorList>
            <person name="Goeker M."/>
        </authorList>
    </citation>
    <scope>NUCLEOTIDE SEQUENCE [LARGE SCALE GENOMIC DNA]</scope>
    <source>
        <strain evidence="2 3">DSM 24591</strain>
    </source>
</reference>